<dbReference type="AlphaFoldDB" id="A0A2G3DYP8"/>
<gene>
    <name evidence="2" type="ORF">CSX01_01265</name>
</gene>
<dbReference type="SUPFAM" id="SSF53756">
    <property type="entry name" value="UDP-Glycosyltransferase/glycogen phosphorylase"/>
    <property type="match status" value="1"/>
</dbReference>
<evidence type="ECO:0000313" key="2">
    <source>
        <dbReference type="EMBL" id="PHU36168.1"/>
    </source>
</evidence>
<name>A0A2G3DYP8_9FIRM</name>
<dbReference type="Pfam" id="PF00534">
    <property type="entry name" value="Glycos_transf_1"/>
    <property type="match status" value="1"/>
</dbReference>
<dbReference type="Gene3D" id="3.40.50.2000">
    <property type="entry name" value="Glycogen Phosphorylase B"/>
    <property type="match status" value="2"/>
</dbReference>
<dbReference type="Proteomes" id="UP000225889">
    <property type="component" value="Unassembled WGS sequence"/>
</dbReference>
<dbReference type="CDD" id="cd03801">
    <property type="entry name" value="GT4_PimA-like"/>
    <property type="match status" value="1"/>
</dbReference>
<sequence>MLVSVTDCVNACHCNNCGLGEIMIILHVSKSGKYSGMENVAINTIAAMPEDIRCVYLTATGPIETKLLDKGIEYIAVEKVDEKAIKEAIEEVKPDIIHAYEYDCSLMCTKVTDTIPIISHLYSIPKWVQKIGPKSVIYGGACKNFSKIIIPAKVVEEKAWFKDKMEGKTVVLGMPFNAVATFEKGYLAGTEMTKEKLEAYKSDMLFVGYLTDNKNPYEFIQIVKEVSKTHPKVKAVMVGGGDLGSECLKLIGKLGLADNIKMVGFQHNPYIYMNQTKILVAPSKFEGFGMAAVEAMAFGKPVLTSKVGGFKVSVNDDCGKICGNDKKPLDREAFVANINELLDNSEIYRMKSEGARKRAKDLNNFDTYMEEVIKIYEDAYKTVQQN</sequence>
<feature type="domain" description="Glycosyl transferase family 1" evidence="1">
    <location>
        <begin position="199"/>
        <end position="358"/>
    </location>
</feature>
<proteinExistence type="predicted"/>
<organism evidence="2 3">
    <name type="scientific">Pseudobutyrivibrio ruminis</name>
    <dbReference type="NCBI Taxonomy" id="46206"/>
    <lineage>
        <taxon>Bacteria</taxon>
        <taxon>Bacillati</taxon>
        <taxon>Bacillota</taxon>
        <taxon>Clostridia</taxon>
        <taxon>Lachnospirales</taxon>
        <taxon>Lachnospiraceae</taxon>
        <taxon>Pseudobutyrivibrio</taxon>
    </lineage>
</organism>
<dbReference type="GO" id="GO:0016757">
    <property type="term" value="F:glycosyltransferase activity"/>
    <property type="evidence" value="ECO:0007669"/>
    <property type="project" value="InterPro"/>
</dbReference>
<dbReference type="EMBL" id="PDYF01000006">
    <property type="protein sequence ID" value="PHU36168.1"/>
    <property type="molecule type" value="Genomic_DNA"/>
</dbReference>
<protein>
    <recommendedName>
        <fullName evidence="1">Glycosyl transferase family 1 domain-containing protein</fullName>
    </recommendedName>
</protein>
<evidence type="ECO:0000259" key="1">
    <source>
        <dbReference type="Pfam" id="PF00534"/>
    </source>
</evidence>
<reference evidence="2 3" key="2">
    <citation type="submission" date="2017-10" db="EMBL/GenBank/DDBJ databases">
        <authorList>
            <person name="Banno H."/>
            <person name="Chua N.-H."/>
        </authorList>
    </citation>
    <scope>NUCLEOTIDE SEQUENCE [LARGE SCALE GENOMIC DNA]</scope>
    <source>
        <strain evidence="2 3">JK626</strain>
    </source>
</reference>
<reference evidence="2 3" key="1">
    <citation type="submission" date="2017-10" db="EMBL/GenBank/DDBJ databases">
        <title>Resolving the taxonomy of Roseburia spp., Eubacterium rectale and Agathobacter spp. through phylogenomic analysis.</title>
        <authorList>
            <person name="Sheridan P.O."/>
            <person name="Walker A.W."/>
            <person name="Duncan S.H."/>
            <person name="Scott K.P."/>
            <person name="Toole P.W.O."/>
            <person name="Luis P."/>
            <person name="Flint H.J."/>
        </authorList>
    </citation>
    <scope>NUCLEOTIDE SEQUENCE [LARGE SCALE GENOMIC DNA]</scope>
    <source>
        <strain evidence="2 3">JK626</strain>
    </source>
</reference>
<dbReference type="PANTHER" id="PTHR12526:SF630">
    <property type="entry name" value="GLYCOSYLTRANSFERASE"/>
    <property type="match status" value="1"/>
</dbReference>
<accession>A0A2G3DYP8</accession>
<dbReference type="PANTHER" id="PTHR12526">
    <property type="entry name" value="GLYCOSYLTRANSFERASE"/>
    <property type="match status" value="1"/>
</dbReference>
<evidence type="ECO:0000313" key="3">
    <source>
        <dbReference type="Proteomes" id="UP000225889"/>
    </source>
</evidence>
<comment type="caution">
    <text evidence="2">The sequence shown here is derived from an EMBL/GenBank/DDBJ whole genome shotgun (WGS) entry which is preliminary data.</text>
</comment>
<dbReference type="InterPro" id="IPR001296">
    <property type="entry name" value="Glyco_trans_1"/>
</dbReference>